<sequence length="80" mass="8414">MSNTRETSMPTFPPTAHRANPKCVSEQPMAASGMVVAPSNGQPGKQTQSEEGHSPVRLRGGCFPLPGGGRCYIIPIPCCC</sequence>
<protein>
    <submittedName>
        <fullName evidence="2">Uncharacterized protein</fullName>
    </submittedName>
</protein>
<evidence type="ECO:0000256" key="1">
    <source>
        <dbReference type="SAM" id="MobiDB-lite"/>
    </source>
</evidence>
<feature type="region of interest" description="Disordered" evidence="1">
    <location>
        <begin position="1"/>
        <end position="21"/>
    </location>
</feature>
<gene>
    <name evidence="2" type="ORF">VKT23_013248</name>
</gene>
<comment type="caution">
    <text evidence="2">The sequence shown here is derived from an EMBL/GenBank/DDBJ whole genome shotgun (WGS) entry which is preliminary data.</text>
</comment>
<evidence type="ECO:0000313" key="3">
    <source>
        <dbReference type="Proteomes" id="UP001498398"/>
    </source>
</evidence>
<accession>A0ABR1J8V5</accession>
<dbReference type="EMBL" id="JBANRG010000035">
    <property type="protein sequence ID" value="KAK7449773.1"/>
    <property type="molecule type" value="Genomic_DNA"/>
</dbReference>
<evidence type="ECO:0000313" key="2">
    <source>
        <dbReference type="EMBL" id="KAK7449773.1"/>
    </source>
</evidence>
<organism evidence="2 3">
    <name type="scientific">Marasmiellus scandens</name>
    <dbReference type="NCBI Taxonomy" id="2682957"/>
    <lineage>
        <taxon>Eukaryota</taxon>
        <taxon>Fungi</taxon>
        <taxon>Dikarya</taxon>
        <taxon>Basidiomycota</taxon>
        <taxon>Agaricomycotina</taxon>
        <taxon>Agaricomycetes</taxon>
        <taxon>Agaricomycetidae</taxon>
        <taxon>Agaricales</taxon>
        <taxon>Marasmiineae</taxon>
        <taxon>Omphalotaceae</taxon>
        <taxon>Marasmiellus</taxon>
    </lineage>
</organism>
<name>A0ABR1J8V5_9AGAR</name>
<dbReference type="Proteomes" id="UP001498398">
    <property type="component" value="Unassembled WGS sequence"/>
</dbReference>
<keyword evidence="3" id="KW-1185">Reference proteome</keyword>
<feature type="region of interest" description="Disordered" evidence="1">
    <location>
        <begin position="34"/>
        <end position="57"/>
    </location>
</feature>
<proteinExistence type="predicted"/>
<feature type="compositionally biased region" description="Polar residues" evidence="1">
    <location>
        <begin position="1"/>
        <end position="10"/>
    </location>
</feature>
<reference evidence="2 3" key="1">
    <citation type="submission" date="2024-01" db="EMBL/GenBank/DDBJ databases">
        <title>A draft genome for the cacao thread blight pathogen Marasmiellus scandens.</title>
        <authorList>
            <person name="Baruah I.K."/>
            <person name="Leung J."/>
            <person name="Bukari Y."/>
            <person name="Amoako-Attah I."/>
            <person name="Meinhardt L.W."/>
            <person name="Bailey B.A."/>
            <person name="Cohen S.P."/>
        </authorList>
    </citation>
    <scope>NUCLEOTIDE SEQUENCE [LARGE SCALE GENOMIC DNA]</scope>
    <source>
        <strain evidence="2 3">GH-19</strain>
    </source>
</reference>